<dbReference type="GO" id="GO:0016491">
    <property type="term" value="F:oxidoreductase activity"/>
    <property type="evidence" value="ECO:0007669"/>
    <property type="project" value="UniProtKB-KW"/>
</dbReference>
<dbReference type="Gene3D" id="3.50.50.60">
    <property type="entry name" value="FAD/NAD(P)-binding domain"/>
    <property type="match status" value="1"/>
</dbReference>
<keyword evidence="11" id="KW-1185">Reference proteome</keyword>
<comment type="cofactor">
    <cofactor evidence="1">
        <name>FAD</name>
        <dbReference type="ChEBI" id="CHEBI:57692"/>
    </cofactor>
</comment>
<comment type="similarity">
    <text evidence="3">Belongs to the flavin monoamine oxidase family.</text>
</comment>
<dbReference type="InterPro" id="IPR002937">
    <property type="entry name" value="Amino_oxidase"/>
</dbReference>
<dbReference type="Proteomes" id="UP001627154">
    <property type="component" value="Unassembled WGS sequence"/>
</dbReference>
<keyword evidence="4" id="KW-0963">Cytoplasm</keyword>
<dbReference type="InterPro" id="IPR036188">
    <property type="entry name" value="FAD/NAD-bd_sf"/>
</dbReference>
<feature type="transmembrane region" description="Helical" evidence="8">
    <location>
        <begin position="12"/>
        <end position="31"/>
    </location>
</feature>
<evidence type="ECO:0000256" key="4">
    <source>
        <dbReference type="ARBA" id="ARBA00022490"/>
    </source>
</evidence>
<keyword evidence="7" id="KW-0560">Oxidoreductase</keyword>
<organism evidence="10 11">
    <name type="scientific">Trichogramma kaykai</name>
    <dbReference type="NCBI Taxonomy" id="54128"/>
    <lineage>
        <taxon>Eukaryota</taxon>
        <taxon>Metazoa</taxon>
        <taxon>Ecdysozoa</taxon>
        <taxon>Arthropoda</taxon>
        <taxon>Hexapoda</taxon>
        <taxon>Insecta</taxon>
        <taxon>Pterygota</taxon>
        <taxon>Neoptera</taxon>
        <taxon>Endopterygota</taxon>
        <taxon>Hymenoptera</taxon>
        <taxon>Apocrita</taxon>
        <taxon>Proctotrupomorpha</taxon>
        <taxon>Chalcidoidea</taxon>
        <taxon>Trichogrammatidae</taxon>
        <taxon>Trichogramma</taxon>
    </lineage>
</organism>
<evidence type="ECO:0000256" key="2">
    <source>
        <dbReference type="ARBA" id="ARBA00004496"/>
    </source>
</evidence>
<evidence type="ECO:0000256" key="8">
    <source>
        <dbReference type="SAM" id="Phobius"/>
    </source>
</evidence>
<keyword evidence="6" id="KW-0274">FAD</keyword>
<evidence type="ECO:0000259" key="9">
    <source>
        <dbReference type="Pfam" id="PF01593"/>
    </source>
</evidence>
<keyword evidence="8" id="KW-1133">Transmembrane helix</keyword>
<sequence length="494" mass="55922">MDLSKSNSNSENIGIVIIGAGIAGLAAAVTLEKSNYRDYKLIEAQDHVGGRICSIPHNNGWLEKGAQFLHGNESTLGQLAQELGLISDEHVGEGEGLYLQENGAEMNKDLILEVDDIVKNILEDCEKFANNIDIEHNDVEDNIGNVLESRFYKYLKMKNDPIFVRNAKEEIYDWNIRFLIIDNACNSLENLSVKSWGKFKAVNGPEHNIFESHYSSIVDYLVGELNQDNLILNTPVTKVEWDDSNELTYNKPVTITLQNKKIISADCVIITCSLGFLKESQLTFFSPLLPKPHRTAIENLGFGLINKIYLDFDEPWWEPHIKGFQFLWKLSKNEENNPLRKKLAPWVYDLTGFDVVQNHKAVLLGWIGGKGAQIIETLSESQVIQDCKILFRYFLKNDSLPEANKCIKSCWGSNRYFKGSYSHITKKCDITGVSPATLAEPIWGKRIKNNLHENLPILMFAGEATHENYYSTTHGAYDTGVKQANIFLKHFVTK</sequence>
<dbReference type="Gene3D" id="3.90.660.10">
    <property type="match status" value="1"/>
</dbReference>
<proteinExistence type="inferred from homology"/>
<evidence type="ECO:0000256" key="1">
    <source>
        <dbReference type="ARBA" id="ARBA00001974"/>
    </source>
</evidence>
<name>A0ABD2XJ04_9HYME</name>
<evidence type="ECO:0000256" key="6">
    <source>
        <dbReference type="ARBA" id="ARBA00022827"/>
    </source>
</evidence>
<dbReference type="PANTHER" id="PTHR10742:SF405">
    <property type="entry name" value="PEROXISOMAL N(1)-ACETYL-SPERMINE_SPERMIDINE OXIDASE"/>
    <property type="match status" value="1"/>
</dbReference>
<comment type="subcellular location">
    <subcellularLocation>
        <location evidence="2">Cytoplasm</location>
    </subcellularLocation>
</comment>
<dbReference type="SUPFAM" id="SSF54373">
    <property type="entry name" value="FAD-linked reductases, C-terminal domain"/>
    <property type="match status" value="1"/>
</dbReference>
<dbReference type="Pfam" id="PF01593">
    <property type="entry name" value="Amino_oxidase"/>
    <property type="match status" value="1"/>
</dbReference>
<dbReference type="AlphaFoldDB" id="A0ABD2XJ04"/>
<evidence type="ECO:0000256" key="3">
    <source>
        <dbReference type="ARBA" id="ARBA00005995"/>
    </source>
</evidence>
<evidence type="ECO:0000256" key="7">
    <source>
        <dbReference type="ARBA" id="ARBA00023002"/>
    </source>
</evidence>
<keyword evidence="5" id="KW-0285">Flavoprotein</keyword>
<keyword evidence="8" id="KW-0812">Transmembrane</keyword>
<evidence type="ECO:0000313" key="10">
    <source>
        <dbReference type="EMBL" id="KAL3405175.1"/>
    </source>
</evidence>
<dbReference type="EMBL" id="JBJJXI010000021">
    <property type="protein sequence ID" value="KAL3405175.1"/>
    <property type="molecule type" value="Genomic_DNA"/>
</dbReference>
<dbReference type="GO" id="GO:0005737">
    <property type="term" value="C:cytoplasm"/>
    <property type="evidence" value="ECO:0007669"/>
    <property type="project" value="UniProtKB-SubCell"/>
</dbReference>
<comment type="caution">
    <text evidence="10">The sequence shown here is derived from an EMBL/GenBank/DDBJ whole genome shotgun (WGS) entry which is preliminary data.</text>
</comment>
<reference evidence="10 11" key="1">
    <citation type="journal article" date="2024" name="bioRxiv">
        <title>A reference genome for Trichogramma kaykai: A tiny desert-dwelling parasitoid wasp with competing sex-ratio distorters.</title>
        <authorList>
            <person name="Culotta J."/>
            <person name="Lindsey A.R."/>
        </authorList>
    </citation>
    <scope>NUCLEOTIDE SEQUENCE [LARGE SCALE GENOMIC DNA]</scope>
    <source>
        <strain evidence="10 11">KSX58</strain>
    </source>
</reference>
<evidence type="ECO:0000256" key="5">
    <source>
        <dbReference type="ARBA" id="ARBA00022630"/>
    </source>
</evidence>
<feature type="domain" description="Amine oxidase" evidence="9">
    <location>
        <begin position="22"/>
        <end position="485"/>
    </location>
</feature>
<dbReference type="InterPro" id="IPR050281">
    <property type="entry name" value="Flavin_monoamine_oxidase"/>
</dbReference>
<accession>A0ABD2XJ04</accession>
<evidence type="ECO:0000313" key="11">
    <source>
        <dbReference type="Proteomes" id="UP001627154"/>
    </source>
</evidence>
<dbReference type="SUPFAM" id="SSF51905">
    <property type="entry name" value="FAD/NAD(P)-binding domain"/>
    <property type="match status" value="1"/>
</dbReference>
<protein>
    <recommendedName>
        <fullName evidence="9">Amine oxidase domain-containing protein</fullName>
    </recommendedName>
</protein>
<keyword evidence="8" id="KW-0472">Membrane</keyword>
<dbReference type="PANTHER" id="PTHR10742">
    <property type="entry name" value="FLAVIN MONOAMINE OXIDASE"/>
    <property type="match status" value="1"/>
</dbReference>
<gene>
    <name evidence="10" type="ORF">TKK_002220</name>
</gene>